<reference evidence="3" key="1">
    <citation type="submission" date="2012-11" db="EMBL/GenBank/DDBJ databases">
        <authorList>
            <person name="Lucero-Rivera Y.E."/>
            <person name="Tovar-Ramirez D."/>
        </authorList>
    </citation>
    <scope>NUCLEOTIDE SEQUENCE [LARGE SCALE GENOMIC DNA]</scope>
    <source>
        <strain evidence="3">Araruama</strain>
    </source>
</reference>
<evidence type="ECO:0000256" key="1">
    <source>
        <dbReference type="SAM" id="MobiDB-lite"/>
    </source>
</evidence>
<dbReference type="Proteomes" id="UP000189670">
    <property type="component" value="Unassembled WGS sequence"/>
</dbReference>
<evidence type="ECO:0000313" key="3">
    <source>
        <dbReference type="Proteomes" id="UP000189670"/>
    </source>
</evidence>
<evidence type="ECO:0008006" key="4">
    <source>
        <dbReference type="Google" id="ProtNLM"/>
    </source>
</evidence>
<name>A0A1V1P5V7_9BACT</name>
<dbReference type="EMBL" id="ATBP01000467">
    <property type="protein sequence ID" value="ETR70200.1"/>
    <property type="molecule type" value="Genomic_DNA"/>
</dbReference>
<sequence length="218" mass="23150">MPGEVQSTYIPVNGTTKTAAITSGTLSDQRTHAAAGPRNHDPTMPSLKMSNSVMHHFQITDTGTFTIETSGDIAPYLKLELLDGNGAPIATVSNTANSNANISQQTLPIGWYFVKVSGINDTIYGIYNIGITGTEQISGSIGTWTTDQMIISWYDTGDQSIYIAGKNEEGSSGTIEITLMGGVGSLVQGTFSGILRAVDTTGRTKDITNGFFNVIRSE</sequence>
<evidence type="ECO:0000313" key="2">
    <source>
        <dbReference type="EMBL" id="ETR70200.1"/>
    </source>
</evidence>
<comment type="caution">
    <text evidence="2">The sequence shown here is derived from an EMBL/GenBank/DDBJ whole genome shotgun (WGS) entry which is preliminary data.</text>
</comment>
<dbReference type="Gene3D" id="2.60.120.380">
    <property type="match status" value="1"/>
</dbReference>
<feature type="region of interest" description="Disordered" evidence="1">
    <location>
        <begin position="24"/>
        <end position="44"/>
    </location>
</feature>
<protein>
    <recommendedName>
        <fullName evidence="4">Peptidase C-terminal archaeal/bacterial domain-containing protein</fullName>
    </recommendedName>
</protein>
<gene>
    <name evidence="2" type="ORF">OMM_08981</name>
</gene>
<dbReference type="AlphaFoldDB" id="A0A1V1P5V7"/>
<organism evidence="2 3">
    <name type="scientific">Candidatus Magnetoglobus multicellularis str. Araruama</name>
    <dbReference type="NCBI Taxonomy" id="890399"/>
    <lineage>
        <taxon>Bacteria</taxon>
        <taxon>Pseudomonadati</taxon>
        <taxon>Thermodesulfobacteriota</taxon>
        <taxon>Desulfobacteria</taxon>
        <taxon>Desulfobacterales</taxon>
        <taxon>Desulfobacteraceae</taxon>
        <taxon>Candidatus Magnetoglobus</taxon>
    </lineage>
</organism>
<accession>A0A1V1P5V7</accession>
<proteinExistence type="predicted"/>